<dbReference type="Proteomes" id="UP000095284">
    <property type="component" value="Unplaced"/>
</dbReference>
<dbReference type="EMBL" id="CAJFCV020000002">
    <property type="protein sequence ID" value="CAG9095109.1"/>
    <property type="molecule type" value="Genomic_DNA"/>
</dbReference>
<reference evidence="5" key="1">
    <citation type="submission" date="2016-11" db="UniProtKB">
        <authorList>
            <consortium name="WormBaseParasite"/>
        </authorList>
    </citation>
    <scope>IDENTIFICATION</scope>
</reference>
<evidence type="ECO:0000313" key="4">
    <source>
        <dbReference type="Proteomes" id="UP000659654"/>
    </source>
</evidence>
<dbReference type="eggNOG" id="KOG0725">
    <property type="taxonomic scope" value="Eukaryota"/>
</dbReference>
<gene>
    <name evidence="2" type="ORF">BXYJ_LOCUS3580</name>
</gene>
<dbReference type="Gene3D" id="3.40.50.720">
    <property type="entry name" value="NAD(P)-binding Rossmann-like Domain"/>
    <property type="match status" value="1"/>
</dbReference>
<comment type="similarity">
    <text evidence="1">Belongs to the short-chain dehydrogenases/reductases (SDR) family.</text>
</comment>
<dbReference type="Proteomes" id="UP000582659">
    <property type="component" value="Unassembled WGS sequence"/>
</dbReference>
<dbReference type="PANTHER" id="PTHR44147:SF2">
    <property type="entry name" value="DEHYDROGENASE_REDUCTASE SDR FAMILY MEMBER 1"/>
    <property type="match status" value="1"/>
</dbReference>
<dbReference type="OrthoDB" id="1933717at2759"/>
<evidence type="ECO:0000256" key="1">
    <source>
        <dbReference type="RuleBase" id="RU000363"/>
    </source>
</evidence>
<evidence type="ECO:0000313" key="5">
    <source>
        <dbReference type="WBParaSite" id="BXY_0495800.1"/>
    </source>
</evidence>
<accession>A0A1I7RW45</accession>
<dbReference type="WBParaSite" id="BXY_0495800.1">
    <property type="protein sequence ID" value="BXY_0495800.1"/>
    <property type="gene ID" value="BXY_0495800"/>
</dbReference>
<evidence type="ECO:0000313" key="2">
    <source>
        <dbReference type="EMBL" id="CAD5214539.1"/>
    </source>
</evidence>
<dbReference type="AlphaFoldDB" id="A0A1I7RW45"/>
<organism evidence="3 5">
    <name type="scientific">Bursaphelenchus xylophilus</name>
    <name type="common">Pinewood nematode worm</name>
    <name type="synonym">Aphelenchoides xylophilus</name>
    <dbReference type="NCBI Taxonomy" id="6326"/>
    <lineage>
        <taxon>Eukaryota</taxon>
        <taxon>Metazoa</taxon>
        <taxon>Ecdysozoa</taxon>
        <taxon>Nematoda</taxon>
        <taxon>Chromadorea</taxon>
        <taxon>Rhabditida</taxon>
        <taxon>Tylenchina</taxon>
        <taxon>Tylenchomorpha</taxon>
        <taxon>Aphelenchoidea</taxon>
        <taxon>Aphelenchoididae</taxon>
        <taxon>Bursaphelenchus</taxon>
    </lineage>
</organism>
<keyword evidence="4" id="KW-1185">Reference proteome</keyword>
<reference evidence="2" key="2">
    <citation type="submission" date="2020-09" db="EMBL/GenBank/DDBJ databases">
        <authorList>
            <person name="Kikuchi T."/>
        </authorList>
    </citation>
    <scope>NUCLEOTIDE SEQUENCE</scope>
    <source>
        <strain evidence="2">Ka4C1</strain>
    </source>
</reference>
<dbReference type="EMBL" id="CAJFDI010000002">
    <property type="protein sequence ID" value="CAD5214539.1"/>
    <property type="molecule type" value="Genomic_DNA"/>
</dbReference>
<dbReference type="InterPro" id="IPR002347">
    <property type="entry name" value="SDR_fam"/>
</dbReference>
<dbReference type="PANTHER" id="PTHR44147">
    <property type="entry name" value="DEHYDROGENASE/REDUCTASE SDR FAMILY MEMBER 1"/>
    <property type="match status" value="1"/>
</dbReference>
<evidence type="ECO:0000313" key="3">
    <source>
        <dbReference type="Proteomes" id="UP000095284"/>
    </source>
</evidence>
<dbReference type="InterPro" id="IPR036291">
    <property type="entry name" value="NAD(P)-bd_dom_sf"/>
</dbReference>
<dbReference type="Proteomes" id="UP000659654">
    <property type="component" value="Unassembled WGS sequence"/>
</dbReference>
<dbReference type="SUPFAM" id="SSF51735">
    <property type="entry name" value="NAD(P)-binding Rossmann-fold domains"/>
    <property type="match status" value="1"/>
</dbReference>
<protein>
    <submittedName>
        <fullName evidence="2">(pine wood nematode) hypothetical protein</fullName>
    </submittedName>
</protein>
<proteinExistence type="inferred from homology"/>
<sequence length="321" mass="35530">MTNWQADKLPQRPLEGQVALVTGASRGVGRGTAVELAAAGALVYITCRPVSRGQNRKDGGDIVDVAKEVNSRGGKCVIAYCDHSDPEQVERLFQRISRENNGQLDILINNAYSAVEFIMKNSLVKFYDYKQRPENVFDLSVNVGLRNAYICATYAAKMMAKRKRGVIINMSSIGGLIQLFDVSYSITKAGLDKMSSDMAIDLLEDNVTVISLHPGPIKTETISDVVLTKENENKAQKDLFSIGESIYLTGRIIVRLLQDANLLSKTGKIIPNAVLAAEYGVIDVDDRPIPNIYPQDWLDFLNKQYEIRMGDKAVRDEPAKL</sequence>
<dbReference type="Pfam" id="PF00106">
    <property type="entry name" value="adh_short"/>
    <property type="match status" value="1"/>
</dbReference>
<dbReference type="PRINTS" id="PR00080">
    <property type="entry name" value="SDRFAMILY"/>
</dbReference>
<name>A0A1I7RW45_BURXY</name>
<dbReference type="PRINTS" id="PR00081">
    <property type="entry name" value="GDHRDH"/>
</dbReference>
<dbReference type="SMR" id="A0A1I7RW45"/>